<gene>
    <name evidence="9" type="ORF">A3K06_01850</name>
</gene>
<dbReference type="InterPro" id="IPR016193">
    <property type="entry name" value="Cytidine_deaminase-like"/>
</dbReference>
<dbReference type="GO" id="GO:0008270">
    <property type="term" value="F:zinc ion binding"/>
    <property type="evidence" value="ECO:0007669"/>
    <property type="project" value="InterPro"/>
</dbReference>
<evidence type="ECO:0000256" key="6">
    <source>
        <dbReference type="ARBA" id="ARBA00023080"/>
    </source>
</evidence>
<dbReference type="InterPro" id="IPR008181">
    <property type="entry name" value="dUTPase"/>
</dbReference>
<dbReference type="GO" id="GO:0000287">
    <property type="term" value="F:magnesium ion binding"/>
    <property type="evidence" value="ECO:0007669"/>
    <property type="project" value="InterPro"/>
</dbReference>
<keyword evidence="5" id="KW-0862">Zinc</keyword>
<evidence type="ECO:0000259" key="8">
    <source>
        <dbReference type="PROSITE" id="PS51747"/>
    </source>
</evidence>
<name>A0A1F5NCL5_9BACT</name>
<evidence type="ECO:0000256" key="4">
    <source>
        <dbReference type="ARBA" id="ARBA00022801"/>
    </source>
</evidence>
<dbReference type="EMBL" id="MFEG01000031">
    <property type="protein sequence ID" value="OGE75333.1"/>
    <property type="molecule type" value="Genomic_DNA"/>
</dbReference>
<proteinExistence type="inferred from homology"/>
<dbReference type="GO" id="GO:0006226">
    <property type="term" value="P:dUMP biosynthetic process"/>
    <property type="evidence" value="ECO:0007669"/>
    <property type="project" value="InterPro"/>
</dbReference>
<dbReference type="InterPro" id="IPR029054">
    <property type="entry name" value="dUTPase-like"/>
</dbReference>
<dbReference type="Pfam" id="PF00383">
    <property type="entry name" value="dCMP_cyt_deam_1"/>
    <property type="match status" value="1"/>
</dbReference>
<comment type="similarity">
    <text evidence="1">Belongs to the dUTPase family.</text>
</comment>
<reference evidence="9 10" key="1">
    <citation type="journal article" date="2016" name="Nat. Commun.">
        <title>Thousands of microbial genomes shed light on interconnected biogeochemical processes in an aquifer system.</title>
        <authorList>
            <person name="Anantharaman K."/>
            <person name="Brown C.T."/>
            <person name="Hug L.A."/>
            <person name="Sharon I."/>
            <person name="Castelle C.J."/>
            <person name="Probst A.J."/>
            <person name="Thomas B.C."/>
            <person name="Singh A."/>
            <person name="Wilkins M.J."/>
            <person name="Karaoz U."/>
            <person name="Brodie E.L."/>
            <person name="Williams K.H."/>
            <person name="Hubbard S.S."/>
            <person name="Banfield J.F."/>
        </authorList>
    </citation>
    <scope>NUCLEOTIDE SEQUENCE [LARGE SCALE GENOMIC DNA]</scope>
</reference>
<keyword evidence="6" id="KW-0546">Nucleotide metabolism</keyword>
<dbReference type="GO" id="GO:0046081">
    <property type="term" value="P:dUTP catabolic process"/>
    <property type="evidence" value="ECO:0007669"/>
    <property type="project" value="InterPro"/>
</dbReference>
<evidence type="ECO:0000256" key="5">
    <source>
        <dbReference type="ARBA" id="ARBA00022833"/>
    </source>
</evidence>
<dbReference type="PANTHER" id="PTHR11241:SF0">
    <property type="entry name" value="DEOXYURIDINE 5'-TRIPHOSPHATE NUCLEOTIDOHYDROLASE"/>
    <property type="match status" value="1"/>
</dbReference>
<evidence type="ECO:0000256" key="2">
    <source>
        <dbReference type="ARBA" id="ARBA00012379"/>
    </source>
</evidence>
<comment type="catalytic activity">
    <reaction evidence="7">
        <text>dUTP + H2O = dUMP + diphosphate + H(+)</text>
        <dbReference type="Rhea" id="RHEA:10248"/>
        <dbReference type="ChEBI" id="CHEBI:15377"/>
        <dbReference type="ChEBI" id="CHEBI:15378"/>
        <dbReference type="ChEBI" id="CHEBI:33019"/>
        <dbReference type="ChEBI" id="CHEBI:61555"/>
        <dbReference type="ChEBI" id="CHEBI:246422"/>
        <dbReference type="EC" id="3.6.1.23"/>
    </reaction>
</comment>
<evidence type="ECO:0000256" key="1">
    <source>
        <dbReference type="ARBA" id="ARBA00006581"/>
    </source>
</evidence>
<sequence>MVIKYAKLFPDAKVVRRASAGAIGFDVHAYHVVDRIEREHLTDLPITIKQGESVLIGTGIVLAVPFPWDCAVRPRSGIASKNLVQLLNSPGTLDPDYRGEAGILMINLNTVPFIINKGDRVAQLIFTKAEIPNFMEVASVSVLPLTNRNTGGFGSTGVGEILLGDEEYLAEQKKWDRYFMKAAIAASELSDCLRGADKLDGKYVRDAEGRYCGAIRRFGCVIVKDRNIISQGFNHRNIECSEAGGCFREREGLKSGRSNDDGCLHAEEAAIQNHANSGGPSLQGTSLCVNAEPCKKCAKFISGCGISAVIVPLGIYPTNGLPLLIEAGIEIRHV</sequence>
<dbReference type="InterPro" id="IPR033704">
    <property type="entry name" value="dUTPase_trimeric"/>
</dbReference>
<evidence type="ECO:0000313" key="9">
    <source>
        <dbReference type="EMBL" id="OGE75333.1"/>
    </source>
</evidence>
<feature type="domain" description="CMP/dCMP-type deaminase" evidence="8">
    <location>
        <begin position="174"/>
        <end position="323"/>
    </location>
</feature>
<dbReference type="PANTHER" id="PTHR11241">
    <property type="entry name" value="DEOXYURIDINE 5'-TRIPHOSPHATE NUCLEOTIDOHYDROLASE"/>
    <property type="match status" value="1"/>
</dbReference>
<comment type="caution">
    <text evidence="9">The sequence shown here is derived from an EMBL/GenBank/DDBJ whole genome shotgun (WGS) entry which is preliminary data.</text>
</comment>
<keyword evidence="4" id="KW-0378">Hydrolase</keyword>
<dbReference type="EC" id="3.6.1.23" evidence="2"/>
<protein>
    <recommendedName>
        <fullName evidence="2">dUTP diphosphatase</fullName>
        <ecNumber evidence="2">3.6.1.23</ecNumber>
    </recommendedName>
</protein>
<dbReference type="PROSITE" id="PS51747">
    <property type="entry name" value="CYT_DCMP_DEAMINASES_2"/>
    <property type="match status" value="1"/>
</dbReference>
<evidence type="ECO:0000313" key="10">
    <source>
        <dbReference type="Proteomes" id="UP000176547"/>
    </source>
</evidence>
<organism evidence="9 10">
    <name type="scientific">Candidatus Doudnabacteria bacterium RIFCSPHIGHO2_01_52_17</name>
    <dbReference type="NCBI Taxonomy" id="1817820"/>
    <lineage>
        <taxon>Bacteria</taxon>
        <taxon>Candidatus Doudnaibacteriota</taxon>
    </lineage>
</organism>
<dbReference type="AlphaFoldDB" id="A0A1F5NCL5"/>
<dbReference type="Gene3D" id="3.40.140.10">
    <property type="entry name" value="Cytidine Deaminase, domain 2"/>
    <property type="match status" value="1"/>
</dbReference>
<dbReference type="NCBIfam" id="NF001862">
    <property type="entry name" value="PRK00601.1"/>
    <property type="match status" value="1"/>
</dbReference>
<dbReference type="Pfam" id="PF00692">
    <property type="entry name" value="dUTPase"/>
    <property type="match status" value="1"/>
</dbReference>
<dbReference type="InterPro" id="IPR002125">
    <property type="entry name" value="CMP_dCMP_dom"/>
</dbReference>
<evidence type="ECO:0000256" key="3">
    <source>
        <dbReference type="ARBA" id="ARBA00022723"/>
    </source>
</evidence>
<dbReference type="InterPro" id="IPR016192">
    <property type="entry name" value="APOBEC/CMP_deaminase_Zn-bd"/>
</dbReference>
<dbReference type="CDD" id="cd07557">
    <property type="entry name" value="trimeric_dUTPase"/>
    <property type="match status" value="1"/>
</dbReference>
<accession>A0A1F5NCL5</accession>
<dbReference type="SUPFAM" id="SSF53927">
    <property type="entry name" value="Cytidine deaminase-like"/>
    <property type="match status" value="1"/>
</dbReference>
<keyword evidence="3" id="KW-0479">Metal-binding</keyword>
<dbReference type="NCBIfam" id="TIGR00576">
    <property type="entry name" value="dut"/>
    <property type="match status" value="1"/>
</dbReference>
<dbReference type="SUPFAM" id="SSF51283">
    <property type="entry name" value="dUTPase-like"/>
    <property type="match status" value="1"/>
</dbReference>
<dbReference type="InterPro" id="IPR036157">
    <property type="entry name" value="dUTPase-like_sf"/>
</dbReference>
<dbReference type="PROSITE" id="PS00903">
    <property type="entry name" value="CYT_DCMP_DEAMINASES_1"/>
    <property type="match status" value="1"/>
</dbReference>
<dbReference type="Proteomes" id="UP000176547">
    <property type="component" value="Unassembled WGS sequence"/>
</dbReference>
<dbReference type="GO" id="GO:0004170">
    <property type="term" value="F:dUTP diphosphatase activity"/>
    <property type="evidence" value="ECO:0007669"/>
    <property type="project" value="UniProtKB-EC"/>
</dbReference>
<evidence type="ECO:0000256" key="7">
    <source>
        <dbReference type="ARBA" id="ARBA00047686"/>
    </source>
</evidence>
<dbReference type="Gene3D" id="2.70.40.10">
    <property type="match status" value="1"/>
</dbReference>